<name>A0A8S9ZGU4_9BILA</name>
<comment type="caution">
    <text evidence="1">The sequence shown here is derived from an EMBL/GenBank/DDBJ whole genome shotgun (WGS) entry which is preliminary data.</text>
</comment>
<reference evidence="1" key="1">
    <citation type="journal article" date="2020" name="Ecol. Evol.">
        <title>Genome structure and content of the rice root-knot nematode (Meloidogyne graminicola).</title>
        <authorList>
            <person name="Phan N.T."/>
            <person name="Danchin E.G.J."/>
            <person name="Klopp C."/>
            <person name="Perfus-Barbeoch L."/>
            <person name="Kozlowski D.K."/>
            <person name="Koutsovoulos G.D."/>
            <person name="Lopez-Roques C."/>
            <person name="Bouchez O."/>
            <person name="Zahm M."/>
            <person name="Besnard G."/>
            <person name="Bellafiore S."/>
        </authorList>
    </citation>
    <scope>NUCLEOTIDE SEQUENCE</scope>
    <source>
        <strain evidence="1">VN-18</strain>
    </source>
</reference>
<dbReference type="EMBL" id="JABEBT010000101">
    <property type="protein sequence ID" value="KAF7632505.1"/>
    <property type="molecule type" value="Genomic_DNA"/>
</dbReference>
<protein>
    <submittedName>
        <fullName evidence="1">Uncharacterized protein</fullName>
    </submittedName>
</protein>
<keyword evidence="2" id="KW-1185">Reference proteome</keyword>
<dbReference type="Proteomes" id="UP000605970">
    <property type="component" value="Unassembled WGS sequence"/>
</dbReference>
<dbReference type="AlphaFoldDB" id="A0A8S9ZGU4"/>
<proteinExistence type="predicted"/>
<evidence type="ECO:0000313" key="2">
    <source>
        <dbReference type="Proteomes" id="UP000605970"/>
    </source>
</evidence>
<accession>A0A8S9ZGU4</accession>
<sequence>LIEANKRCKNISSFINKHKQLQFDFSEKTSSEVNDMGICLNHLVHKPAIIYFIYLKKGTYDAHSYTEREMMEELNNKTNELFEVWGGITKDVDYLLVKNLVLFCYGGNFCK</sequence>
<feature type="non-terminal residue" evidence="1">
    <location>
        <position position="1"/>
    </location>
</feature>
<gene>
    <name evidence="1" type="ORF">Mgra_00008102</name>
</gene>
<evidence type="ECO:0000313" key="1">
    <source>
        <dbReference type="EMBL" id="KAF7632505.1"/>
    </source>
</evidence>
<feature type="non-terminal residue" evidence="1">
    <location>
        <position position="111"/>
    </location>
</feature>
<organism evidence="1 2">
    <name type="scientific">Meloidogyne graminicola</name>
    <dbReference type="NCBI Taxonomy" id="189291"/>
    <lineage>
        <taxon>Eukaryota</taxon>
        <taxon>Metazoa</taxon>
        <taxon>Ecdysozoa</taxon>
        <taxon>Nematoda</taxon>
        <taxon>Chromadorea</taxon>
        <taxon>Rhabditida</taxon>
        <taxon>Tylenchina</taxon>
        <taxon>Tylenchomorpha</taxon>
        <taxon>Tylenchoidea</taxon>
        <taxon>Meloidogynidae</taxon>
        <taxon>Meloidogyninae</taxon>
        <taxon>Meloidogyne</taxon>
    </lineage>
</organism>